<dbReference type="InterPro" id="IPR036852">
    <property type="entry name" value="Peptidase_S8/S53_dom_sf"/>
</dbReference>
<dbReference type="Pfam" id="PF00082">
    <property type="entry name" value="Peptidase_S8"/>
    <property type="match status" value="1"/>
</dbReference>
<dbReference type="InterPro" id="IPR023828">
    <property type="entry name" value="Peptidase_S8_Ser-AS"/>
</dbReference>
<dbReference type="Gene3D" id="2.60.40.10">
    <property type="entry name" value="Immunoglobulins"/>
    <property type="match status" value="2"/>
</dbReference>
<dbReference type="InterPro" id="IPR013783">
    <property type="entry name" value="Ig-like_fold"/>
</dbReference>
<dbReference type="OrthoDB" id="614750at2"/>
<dbReference type="RefSeq" id="WP_132577398.1">
    <property type="nucleotide sequence ID" value="NZ_JBHLWF010000086.1"/>
</dbReference>
<evidence type="ECO:0000256" key="1">
    <source>
        <dbReference type="ARBA" id="ARBA00011073"/>
    </source>
</evidence>
<dbReference type="SUPFAM" id="SSF52743">
    <property type="entry name" value="Subtilisin-like"/>
    <property type="match status" value="1"/>
</dbReference>
<dbReference type="Pfam" id="PF01345">
    <property type="entry name" value="DUF11"/>
    <property type="match status" value="1"/>
</dbReference>
<dbReference type="PRINTS" id="PR00723">
    <property type="entry name" value="SUBTILISIN"/>
</dbReference>
<dbReference type="PROSITE" id="PS00138">
    <property type="entry name" value="SUBTILASE_SER"/>
    <property type="match status" value="1"/>
</dbReference>
<dbReference type="Gene3D" id="3.40.50.200">
    <property type="entry name" value="Peptidase S8/S53 domain"/>
    <property type="match status" value="1"/>
</dbReference>
<keyword evidence="9" id="KW-1185">Reference proteome</keyword>
<dbReference type="InterPro" id="IPR003961">
    <property type="entry name" value="FN3_dom"/>
</dbReference>
<comment type="caution">
    <text evidence="8">The sequence shown here is derived from an EMBL/GenBank/DDBJ whole genome shotgun (WGS) entry which is preliminary data.</text>
</comment>
<evidence type="ECO:0000313" key="9">
    <source>
        <dbReference type="Proteomes" id="UP000294599"/>
    </source>
</evidence>
<dbReference type="InterPro" id="IPR051048">
    <property type="entry name" value="Peptidase_S8/S53_subtilisin"/>
</dbReference>
<feature type="active site" description="Charge relay system" evidence="5">
    <location>
        <position position="263"/>
    </location>
</feature>
<dbReference type="EMBL" id="SMAF01000009">
    <property type="protein sequence ID" value="TCS98180.1"/>
    <property type="molecule type" value="Genomic_DNA"/>
</dbReference>
<proteinExistence type="inferred from homology"/>
<dbReference type="PROSITE" id="PS51892">
    <property type="entry name" value="SUBTILASE"/>
    <property type="match status" value="1"/>
</dbReference>
<comment type="similarity">
    <text evidence="1 5">Belongs to the peptidase S8 family.</text>
</comment>
<dbReference type="InterPro" id="IPR000209">
    <property type="entry name" value="Peptidase_S8/S53_dom"/>
</dbReference>
<gene>
    <name evidence="8" type="ORF">EDC25_10933</name>
</gene>
<evidence type="ECO:0000256" key="3">
    <source>
        <dbReference type="ARBA" id="ARBA00022801"/>
    </source>
</evidence>
<keyword evidence="4 5" id="KW-0720">Serine protease</keyword>
<evidence type="ECO:0000259" key="7">
    <source>
        <dbReference type="PROSITE" id="PS50853"/>
    </source>
</evidence>
<evidence type="ECO:0000256" key="6">
    <source>
        <dbReference type="SAM" id="SignalP"/>
    </source>
</evidence>
<dbReference type="PROSITE" id="PS50853">
    <property type="entry name" value="FN3"/>
    <property type="match status" value="1"/>
</dbReference>
<name>A0A4R3LFB6_9GAMM</name>
<dbReference type="GO" id="GO:0006508">
    <property type="term" value="P:proteolysis"/>
    <property type="evidence" value="ECO:0007669"/>
    <property type="project" value="UniProtKB-KW"/>
</dbReference>
<feature type="chain" id="PRO_5030099282" evidence="6">
    <location>
        <begin position="21"/>
        <end position="1215"/>
    </location>
</feature>
<evidence type="ECO:0000256" key="5">
    <source>
        <dbReference type="PROSITE-ProRule" id="PRU01240"/>
    </source>
</evidence>
<reference evidence="8 9" key="1">
    <citation type="submission" date="2019-03" db="EMBL/GenBank/DDBJ databases">
        <title>Genomic Encyclopedia of Type Strains, Phase IV (KMG-IV): sequencing the most valuable type-strain genomes for metagenomic binning, comparative biology and taxonomic classification.</title>
        <authorList>
            <person name="Goeker M."/>
        </authorList>
    </citation>
    <scope>NUCLEOTIDE SEQUENCE [LARGE SCALE GENOMIC DNA]</scope>
    <source>
        <strain evidence="8 9">DSM 21944</strain>
    </source>
</reference>
<dbReference type="SUPFAM" id="SSF49265">
    <property type="entry name" value="Fibronectin type III"/>
    <property type="match status" value="1"/>
</dbReference>
<dbReference type="GO" id="GO:0004252">
    <property type="term" value="F:serine-type endopeptidase activity"/>
    <property type="evidence" value="ECO:0007669"/>
    <property type="project" value="UniProtKB-UniRule"/>
</dbReference>
<dbReference type="InterPro" id="IPR015500">
    <property type="entry name" value="Peptidase_S8_subtilisin-rel"/>
</dbReference>
<feature type="active site" description="Charge relay system" evidence="5">
    <location>
        <position position="499"/>
    </location>
</feature>
<keyword evidence="3 5" id="KW-0378">Hydrolase</keyword>
<sequence>MIRRPAAALAALMTAMAGLAAGVLPAVPVLATETGVEPASAFELDLGGYRFDPLQSVPASTRAALAATPDLRIVQFIGPTRPEWLSALEHEGVRVLQYIHPYTYVVWAGREALGRAAQRPEIRWSGDFVAEFRVGPADRSLDATPRPTMALLSRHADIDAVRAALRATGARIDFIEPLNTRFSIAQFTVAGDRYLEVASVPGIYAVQDIEPLTEEQMMRGEMSNQSVVGAHGAAPTYTITPGYESWLAGAGYDGTGVIVGIVDGGTLMTHQDLVGQGSPCVAGGGALTSCTAGSSDHGTHVGAAVAGTGASNAQLGGFLRGQGVAPGAKLVSQRYGPFLGGGGPGGMAANAMLTIYRESALGNAVLTNNSWGPTSTPQGYDIPTQQIDIISRDALADMPGSQPVLPVWSIMNGYGDAGGACAPASVGSPDEAKNLFAIGSTSLQNGSGAQLAGIFNVSSNSAHGNACDGRRIPHMVAPGCNTDSAGNGTSSYGLSCGTSMASPVVSGAVALFIEKYRDAHEGVTPSPALVKAAFTAAARNLQGFQNADGGVMGHRPDRFQGYGRLDLDAVINPDTAVYFFDQATVFTASGQDWLQSVVADDPTRPIQVMLAWTDAPGHGLGGTTPAWVNDLNLTVVAGQGVYYGNVIGADGWSATGGNWDDRNNLEGVFLSPEQHGGSVLISVNAANIAADALDPHAPGMPRQDFALACYNCSLGDGFLVQLMPTAASICAPDEATTDVKVTGVGGFDQPVALGASNLPGAATASFSPAIVGPLPANSTLTIGNTASVPTGTYAIAIEGSAGGQTVSAPFHLTVAASAPTAPILLSPAPGSANVALAPTFSWDSVPGAANYRLEVATDASFTNVLIEETVPGTSFTPTGSLDPTTVHYWRVSAGNGCGDSIPSIVSSFTTATEICWTGSLAIPDGDAAGVDADIHVGTPARVQTLRVSLRYAHDWVGDTRVELSKVGGNAAAVLIDRPGVPATTFGCDGVNVDVVLDDAADKPVEHGCVSGSAQGLSGSFQPEEPLATFADIDLAGTWRLNIADLASLYSGTLLEWCLVAETAPVGPDATADLGIELSASPDPVVAGEDLTLVATVGNDGPDAAPEVVVTFDLPPELSYAGFRSTRRPGMPLGTHWSCAEAAGQVTCELSGSLPAAVAAPSLAIVATVDASASGKVDTNASVTGFVDDPEAGNDASTARIMVLAIGDRIFADGFE</sequence>
<protein>
    <submittedName>
        <fullName evidence="8">Subtilase family protein</fullName>
    </submittedName>
</protein>
<organism evidence="8 9">
    <name type="scientific">Pseudofulvimonas gallinarii</name>
    <dbReference type="NCBI Taxonomy" id="634155"/>
    <lineage>
        <taxon>Bacteria</taxon>
        <taxon>Pseudomonadati</taxon>
        <taxon>Pseudomonadota</taxon>
        <taxon>Gammaproteobacteria</taxon>
        <taxon>Lysobacterales</taxon>
        <taxon>Rhodanobacteraceae</taxon>
        <taxon>Pseudofulvimonas</taxon>
    </lineage>
</organism>
<dbReference type="InterPro" id="IPR008979">
    <property type="entry name" value="Galactose-bd-like_sf"/>
</dbReference>
<evidence type="ECO:0000256" key="4">
    <source>
        <dbReference type="ARBA" id="ARBA00022825"/>
    </source>
</evidence>
<dbReference type="InterPro" id="IPR001434">
    <property type="entry name" value="OmcB-like_DUF11"/>
</dbReference>
<feature type="signal peptide" evidence="6">
    <location>
        <begin position="1"/>
        <end position="20"/>
    </location>
</feature>
<evidence type="ECO:0000313" key="8">
    <source>
        <dbReference type="EMBL" id="TCS98180.1"/>
    </source>
</evidence>
<dbReference type="Gene3D" id="2.60.120.380">
    <property type="match status" value="1"/>
</dbReference>
<evidence type="ECO:0000256" key="2">
    <source>
        <dbReference type="ARBA" id="ARBA00022670"/>
    </source>
</evidence>
<dbReference type="Proteomes" id="UP000294599">
    <property type="component" value="Unassembled WGS sequence"/>
</dbReference>
<dbReference type="PANTHER" id="PTHR43399">
    <property type="entry name" value="SUBTILISIN-RELATED"/>
    <property type="match status" value="1"/>
</dbReference>
<keyword evidence="6" id="KW-0732">Signal</keyword>
<dbReference type="PANTHER" id="PTHR43399:SF4">
    <property type="entry name" value="CELL WALL-ASSOCIATED PROTEASE"/>
    <property type="match status" value="1"/>
</dbReference>
<feature type="domain" description="Fibronectin type-III" evidence="7">
    <location>
        <begin position="818"/>
        <end position="913"/>
    </location>
</feature>
<dbReference type="SUPFAM" id="SSF49785">
    <property type="entry name" value="Galactose-binding domain-like"/>
    <property type="match status" value="1"/>
</dbReference>
<accession>A0A4R3LFB6</accession>
<dbReference type="Gene3D" id="2.60.120.260">
    <property type="entry name" value="Galactose-binding domain-like"/>
    <property type="match status" value="1"/>
</dbReference>
<dbReference type="InterPro" id="IPR036116">
    <property type="entry name" value="FN3_sf"/>
</dbReference>
<feature type="active site" description="Charge relay system" evidence="5">
    <location>
        <position position="297"/>
    </location>
</feature>
<dbReference type="AlphaFoldDB" id="A0A4R3LFB6"/>
<keyword evidence="2 5" id="KW-0645">Protease</keyword>